<dbReference type="EMBL" id="AP019713">
    <property type="protein sequence ID" value="BBK67572.1"/>
    <property type="molecule type" value="Genomic_DNA"/>
</dbReference>
<protein>
    <submittedName>
        <fullName evidence="1">Uncharacterized protein</fullName>
    </submittedName>
</protein>
<name>A0A5S9I4A2_STAAU</name>
<dbReference type="AlphaFoldDB" id="A0A5S9I4A2"/>
<sequence length="44" mass="5155">MFNVILINDKYNVIIKIYIVMSTLKLEKLTSKVEFLTDFDSSIN</sequence>
<proteinExistence type="predicted"/>
<reference evidence="1" key="1">
    <citation type="submission" date="2019-06" db="EMBL/GenBank/DDBJ databases">
        <title>A novel staphylococcal enterotoxin, SE02, involved in a staphylococcal food poisoning outbreak that occurred in Tokyo in 2004.</title>
        <authorList>
            <person name="Suzuki Y."/>
            <person name="Kubota H."/>
            <person name="Kato R."/>
            <person name="Sadamasu K."/>
        </authorList>
    </citation>
    <scope>NUCLEOTIDE SEQUENCE</scope>
    <source>
        <strain evidence="1">Tokyo12482</strain>
    </source>
</reference>
<accession>A0A5S9I4A2</accession>
<evidence type="ECO:0000313" key="1">
    <source>
        <dbReference type="EMBL" id="BBK67572.1"/>
    </source>
</evidence>
<organism evidence="1">
    <name type="scientific">Staphylococcus aureus</name>
    <dbReference type="NCBI Taxonomy" id="1280"/>
    <lineage>
        <taxon>Bacteria</taxon>
        <taxon>Bacillati</taxon>
        <taxon>Bacillota</taxon>
        <taxon>Bacilli</taxon>
        <taxon>Bacillales</taxon>
        <taxon>Staphylococcaceae</taxon>
        <taxon>Staphylococcus</taxon>
    </lineage>
</organism>
<gene>
    <name evidence="1" type="ORF">TMSFP482_14280</name>
</gene>